<sequence>MTQTATLSCMQTRPARSLISTLLAFGSLYNQRRALARLDDHALNDLGLTRHEALCEARRPVWDAPDNWHA</sequence>
<dbReference type="RefSeq" id="WP_089270815.1">
    <property type="nucleotide sequence ID" value="NZ_FZNN01000010.1"/>
</dbReference>
<evidence type="ECO:0000259" key="1">
    <source>
        <dbReference type="Pfam" id="PF06568"/>
    </source>
</evidence>
<dbReference type="EMBL" id="FZNN01000010">
    <property type="protein sequence ID" value="SNR56189.1"/>
    <property type="molecule type" value="Genomic_DNA"/>
</dbReference>
<reference evidence="2 3" key="1">
    <citation type="submission" date="2017-06" db="EMBL/GenBank/DDBJ databases">
        <authorList>
            <person name="Kim H.J."/>
            <person name="Triplett B.A."/>
        </authorList>
    </citation>
    <scope>NUCLEOTIDE SEQUENCE [LARGE SCALE GENOMIC DNA]</scope>
    <source>
        <strain evidence="2 3">DSM 29052</strain>
    </source>
</reference>
<dbReference type="Proteomes" id="UP000198417">
    <property type="component" value="Unassembled WGS sequence"/>
</dbReference>
<protein>
    <submittedName>
        <fullName evidence="2">Uncharacterized conserved protein YjiS, DUF1127 family</fullName>
    </submittedName>
</protein>
<organism evidence="2 3">
    <name type="scientific">Puniceibacterium sediminis</name>
    <dbReference type="NCBI Taxonomy" id="1608407"/>
    <lineage>
        <taxon>Bacteria</taxon>
        <taxon>Pseudomonadati</taxon>
        <taxon>Pseudomonadota</taxon>
        <taxon>Alphaproteobacteria</taxon>
        <taxon>Rhodobacterales</taxon>
        <taxon>Paracoccaceae</taxon>
        <taxon>Puniceibacterium</taxon>
    </lineage>
</organism>
<evidence type="ECO:0000313" key="2">
    <source>
        <dbReference type="EMBL" id="SNR56189.1"/>
    </source>
</evidence>
<dbReference type="OrthoDB" id="8096613at2"/>
<keyword evidence="3" id="KW-1185">Reference proteome</keyword>
<dbReference type="AlphaFoldDB" id="A0A238XE61"/>
<accession>A0A238XE61</accession>
<feature type="domain" description="YjiS-like" evidence="1">
    <location>
        <begin position="30"/>
        <end position="53"/>
    </location>
</feature>
<name>A0A238XE61_9RHOB</name>
<gene>
    <name evidence="2" type="ORF">SAMN06265370_11081</name>
</gene>
<dbReference type="InterPro" id="IPR009506">
    <property type="entry name" value="YjiS-like"/>
</dbReference>
<proteinExistence type="predicted"/>
<evidence type="ECO:0000313" key="3">
    <source>
        <dbReference type="Proteomes" id="UP000198417"/>
    </source>
</evidence>
<dbReference type="Pfam" id="PF06568">
    <property type="entry name" value="YjiS-like"/>
    <property type="match status" value="1"/>
</dbReference>